<dbReference type="CDD" id="cd09917">
    <property type="entry name" value="F-box_SF"/>
    <property type="match status" value="1"/>
</dbReference>
<feature type="compositionally biased region" description="Basic and acidic residues" evidence="1">
    <location>
        <begin position="452"/>
        <end position="462"/>
    </location>
</feature>
<proteinExistence type="predicted"/>
<keyword evidence="4" id="KW-1185">Reference proteome</keyword>
<dbReference type="HOGENOM" id="CLU_554532_0_0_1"/>
<reference evidence="4" key="1">
    <citation type="journal article" date="2013" name="Genome Announc.">
        <title>Draft genome sequence of the ascomycete Phaeoacremonium aleophilum strain UCR-PA7, a causal agent of the esca disease complex in grapevines.</title>
        <authorList>
            <person name="Blanco-Ulate B."/>
            <person name="Rolshausen P."/>
            <person name="Cantu D."/>
        </authorList>
    </citation>
    <scope>NUCLEOTIDE SEQUENCE [LARGE SCALE GENOMIC DNA]</scope>
    <source>
        <strain evidence="4">UCR-PA7</strain>
    </source>
</reference>
<gene>
    <name evidence="3" type="ORF">UCRPA7_1971</name>
</gene>
<dbReference type="InterPro" id="IPR036047">
    <property type="entry name" value="F-box-like_dom_sf"/>
</dbReference>
<feature type="domain" description="F-box" evidence="2">
    <location>
        <begin position="76"/>
        <end position="129"/>
    </location>
</feature>
<dbReference type="PROSITE" id="PS50181">
    <property type="entry name" value="FBOX"/>
    <property type="match status" value="1"/>
</dbReference>
<feature type="region of interest" description="Disordered" evidence="1">
    <location>
        <begin position="452"/>
        <end position="492"/>
    </location>
</feature>
<organism evidence="3 4">
    <name type="scientific">Phaeoacremonium minimum (strain UCR-PA7)</name>
    <name type="common">Esca disease fungus</name>
    <name type="synonym">Togninia minima</name>
    <dbReference type="NCBI Taxonomy" id="1286976"/>
    <lineage>
        <taxon>Eukaryota</taxon>
        <taxon>Fungi</taxon>
        <taxon>Dikarya</taxon>
        <taxon>Ascomycota</taxon>
        <taxon>Pezizomycotina</taxon>
        <taxon>Sordariomycetes</taxon>
        <taxon>Sordariomycetidae</taxon>
        <taxon>Togniniales</taxon>
        <taxon>Togniniaceae</taxon>
        <taxon>Phaeoacremonium</taxon>
    </lineage>
</organism>
<evidence type="ECO:0000259" key="2">
    <source>
        <dbReference type="PROSITE" id="PS50181"/>
    </source>
</evidence>
<name>R8BT01_PHAM7</name>
<feature type="compositionally biased region" description="Acidic residues" evidence="1">
    <location>
        <begin position="482"/>
        <end position="492"/>
    </location>
</feature>
<dbReference type="SUPFAM" id="SSF81383">
    <property type="entry name" value="F-box domain"/>
    <property type="match status" value="1"/>
</dbReference>
<dbReference type="InterPro" id="IPR001810">
    <property type="entry name" value="F-box_dom"/>
</dbReference>
<sequence>MSSGITALPADINPALVPVIGVKLRSSPYTDIELHLHLEKPNPWDLLEAYKQPYYHINNSTSPAAKLGLSRQVLELFRLTELPLEVIYCIAEMLPPESAACLALVNKTFYEILAHRFLKLETYSRWRFLVLLEKDMIFLVACADCMTLHSPLIAWDENTGMSCLNQDLERGLPHSITYPIVRLIAKTHLQNLNHSEILGYTNQYFTHFGKSLQYNDSSSCRVVKGNLLQRRQIVVRPLRGDTMTMRSLYKLGRVLNPHYFEPLCHHKAWYRATSVDLRVHADKIADCHNQAHHNTTEGMHIGMHRELCFSRKDAIEILGEKGLKSGMTKTLHHTLFAKEAKGSVGRIQGCKKCFTDYCVTFVDVDDAGRCVVLTSWKDLGGLGPDEKAKWDSHRFPSLLEVRRRGAPERDLGRSKESLGQIFCAWEDMDPATTNLEDHLYIPELGRRLVRDLQEAATDEHESFSQVDEDKTDDSDKSNQSDWTDEADEADDH</sequence>
<evidence type="ECO:0000256" key="1">
    <source>
        <dbReference type="SAM" id="MobiDB-lite"/>
    </source>
</evidence>
<evidence type="ECO:0000313" key="3">
    <source>
        <dbReference type="EMBL" id="EOO02512.1"/>
    </source>
</evidence>
<dbReference type="OrthoDB" id="3766406at2759"/>
<dbReference type="EMBL" id="KB932914">
    <property type="protein sequence ID" value="EOO02512.1"/>
    <property type="molecule type" value="Genomic_DNA"/>
</dbReference>
<dbReference type="Proteomes" id="UP000014074">
    <property type="component" value="Unassembled WGS sequence"/>
</dbReference>
<dbReference type="RefSeq" id="XP_007912740.1">
    <property type="nucleotide sequence ID" value="XM_007914549.1"/>
</dbReference>
<evidence type="ECO:0000313" key="4">
    <source>
        <dbReference type="Proteomes" id="UP000014074"/>
    </source>
</evidence>
<dbReference type="KEGG" id="tmn:UCRPA7_1971"/>
<dbReference type="GeneID" id="19322175"/>
<protein>
    <recommendedName>
        <fullName evidence="2">F-box domain-containing protein</fullName>
    </recommendedName>
</protein>
<dbReference type="AlphaFoldDB" id="R8BT01"/>
<accession>R8BT01</accession>